<dbReference type="OrthoDB" id="84443at2157"/>
<sequence>MVENNFPEDFKFGWSQSGFQSEMGYDNAMDDKSDWYVWVHDKENIQSGLVSGDMPENGPGYWNNYKSFHEAAQNMGLKMARIGVEWSRLFPEPFPEKIMADAKNNSLEINNNILSELDKYVNKDALNHYIEIFNDIKNRNIDLIINMYHWPLPVWLSDPVSVRKGIKTERSGWLNDRIVQLFALFSSYIVYKMEDLAVAFSTMNEPNVVYGNGFINIKSGFPPSYLSSEFASKVKNNILKAHSLAYDSMKKITDKPVGIIYANTYFTPLDPEKDNDAIAKADSDAKWSFFDPLIKGDKSLGINGNKLDWIGINYYTRTMLRKDGDGYISLKGYGHSGSPNTVTNDKRPTSDIGWEFYPEGLEYVIMNYWNRYKLPMYVTENGIADNGDYQRPYYLVSHIASVLRAINKGANVKGYLHWSLVDNYEWALGFSPKFGLIGYDENKKLYWRPSALVYKEIATKNCISPELKHLDSIPPINGLRK</sequence>
<evidence type="ECO:0000256" key="6">
    <source>
        <dbReference type="RuleBase" id="RU004468"/>
    </source>
</evidence>
<dbReference type="NCBIfam" id="NF041004">
    <property type="entry name" value="Beta_gal_BgaS"/>
    <property type="match status" value="1"/>
</dbReference>
<dbReference type="InterPro" id="IPR018120">
    <property type="entry name" value="Glyco_hydro_1_AS"/>
</dbReference>
<dbReference type="PANTHER" id="PTHR10353">
    <property type="entry name" value="GLYCOSYL HYDROLASE"/>
    <property type="match status" value="1"/>
</dbReference>
<dbReference type="PRINTS" id="PR00131">
    <property type="entry name" value="GLHYDRLASE1"/>
</dbReference>
<dbReference type="InterPro" id="IPR001360">
    <property type="entry name" value="Glyco_hydro_1"/>
</dbReference>
<evidence type="ECO:0000256" key="1">
    <source>
        <dbReference type="ARBA" id="ARBA00010838"/>
    </source>
</evidence>
<keyword evidence="8" id="KW-1185">Reference proteome</keyword>
<dbReference type="GO" id="GO:0005975">
    <property type="term" value="P:carbohydrate metabolic process"/>
    <property type="evidence" value="ECO:0007669"/>
    <property type="project" value="InterPro"/>
</dbReference>
<name>Q97AX4_THEVO</name>
<dbReference type="Pfam" id="PF00232">
    <property type="entry name" value="Glyco_hydro_1"/>
    <property type="match status" value="3"/>
</dbReference>
<dbReference type="KEGG" id="tvo:TVG0691226"/>
<dbReference type="InterPro" id="IPR017853">
    <property type="entry name" value="GH"/>
</dbReference>
<evidence type="ECO:0000313" key="7">
    <source>
        <dbReference type="EMBL" id="BAB59827.1"/>
    </source>
</evidence>
<dbReference type="Proteomes" id="UP000001017">
    <property type="component" value="Chromosome"/>
</dbReference>
<dbReference type="CAZy" id="GH1">
    <property type="family name" value="Glycoside Hydrolase Family 1"/>
</dbReference>
<comment type="similarity">
    <text evidence="1 5">Belongs to the glycosyl hydrolase 1 family.</text>
</comment>
<accession>Q97AX4</accession>
<dbReference type="SMR" id="Q97AX4"/>
<dbReference type="EMBL" id="BA000011">
    <property type="protein sequence ID" value="BAB59827.1"/>
    <property type="molecule type" value="Genomic_DNA"/>
</dbReference>
<dbReference type="HOGENOM" id="CLU_001859_1_3_2"/>
<evidence type="ECO:0000256" key="5">
    <source>
        <dbReference type="RuleBase" id="RU003690"/>
    </source>
</evidence>
<reference evidence="7 8" key="2">
    <citation type="journal article" date="2000" name="Proc. Natl. Acad. Sci. U.S.A.">
        <title>Archaeal adaptation to higher temperatures revealed by genomic sequence of Thermoplasma volcanium.</title>
        <authorList>
            <person name="Kawashima T."/>
            <person name="Amano N."/>
            <person name="Koike H."/>
            <person name="Makino S."/>
            <person name="Higuchi S."/>
            <person name="Kawashima-Ohya Y."/>
            <person name="Watanabe K."/>
            <person name="Yamazaki M."/>
            <person name="Kanehori K."/>
            <person name="Kawamoto T."/>
            <person name="Nunoshiba T."/>
            <person name="Yamamoto Y."/>
            <person name="Aramaki H."/>
            <person name="Makino K."/>
            <person name="Suzuki M."/>
        </authorList>
    </citation>
    <scope>NUCLEOTIDE SEQUENCE [LARGE SCALE GENOMIC DNA]</scope>
    <source>
        <strain evidence="8">ATCC 51530 / DSM 4299 / JCM 9571 / NBRC 15438 / GSS1</strain>
    </source>
</reference>
<evidence type="ECO:0000256" key="3">
    <source>
        <dbReference type="ARBA" id="ARBA00023295"/>
    </source>
</evidence>
<dbReference type="PROSITE" id="PS00572">
    <property type="entry name" value="GLYCOSYL_HYDROL_F1_1"/>
    <property type="match status" value="1"/>
</dbReference>
<dbReference type="PANTHER" id="PTHR10353:SF209">
    <property type="entry name" value="GALACTOLIPID GALACTOSYLTRANSFERASE SFR2, CHLOROPLASTIC"/>
    <property type="match status" value="1"/>
</dbReference>
<organism evidence="7 8">
    <name type="scientific">Thermoplasma volcanium (strain ATCC 51530 / DSM 4299 / JCM 9571 / NBRC 15438 / GSS1)</name>
    <dbReference type="NCBI Taxonomy" id="273116"/>
    <lineage>
        <taxon>Archaea</taxon>
        <taxon>Methanobacteriati</taxon>
        <taxon>Thermoplasmatota</taxon>
        <taxon>Thermoplasmata</taxon>
        <taxon>Thermoplasmatales</taxon>
        <taxon>Thermoplasmataceae</taxon>
        <taxon>Thermoplasma</taxon>
    </lineage>
</organism>
<keyword evidence="2 6" id="KW-0378">Hydrolase</keyword>
<evidence type="ECO:0000313" key="8">
    <source>
        <dbReference type="Proteomes" id="UP000001017"/>
    </source>
</evidence>
<dbReference type="eggNOG" id="arCOG05412">
    <property type="taxonomic scope" value="Archaea"/>
</dbReference>
<gene>
    <name evidence="7" type="ORF">TVG0691226</name>
</gene>
<dbReference type="Gene3D" id="3.20.20.80">
    <property type="entry name" value="Glycosidases"/>
    <property type="match status" value="1"/>
</dbReference>
<dbReference type="STRING" id="273116.gene:9381473"/>
<evidence type="ECO:0000256" key="2">
    <source>
        <dbReference type="ARBA" id="ARBA00022801"/>
    </source>
</evidence>
<dbReference type="PhylomeDB" id="Q97AX4"/>
<keyword evidence="3 6" id="KW-0326">Glycosidase</keyword>
<dbReference type="PROSITE" id="PS00653">
    <property type="entry name" value="GLYCOSYL_HYDROL_F1_2"/>
    <property type="match status" value="1"/>
</dbReference>
<feature type="active site" description="Nucleophile" evidence="4">
    <location>
        <position position="380"/>
    </location>
</feature>
<dbReference type="AlphaFoldDB" id="Q97AX4"/>
<dbReference type="SUPFAM" id="SSF51445">
    <property type="entry name" value="(Trans)glycosidases"/>
    <property type="match status" value="1"/>
</dbReference>
<dbReference type="InterPro" id="IPR053427">
    <property type="entry name" value="Beta-galactosidase"/>
</dbReference>
<dbReference type="PaxDb" id="273116-14324901"/>
<reference evidence="7 8" key="1">
    <citation type="journal article" date="1999" name="Proc. Jpn. Acad.">
        <title>Determination of the complete genomic DNA sequence of Thermoplasma volvanium GSS1.</title>
        <authorList>
            <person name="Kawashima T."/>
            <person name="Yamamoto Y."/>
            <person name="Aramaki H."/>
            <person name="Nunoshiba T."/>
            <person name="Kawamoto T."/>
            <person name="Watanabe K."/>
            <person name="Yamazaki M."/>
            <person name="Kanehori K."/>
            <person name="Amano N."/>
            <person name="Ohya Y."/>
            <person name="Makino K."/>
            <person name="Suzuki M."/>
        </authorList>
    </citation>
    <scope>NUCLEOTIDE SEQUENCE [LARGE SCALE GENOMIC DNA]</scope>
    <source>
        <strain evidence="8">ATCC 51530 / DSM 4299 / JCM 9571 / NBRC 15438 / GSS1</strain>
    </source>
</reference>
<protein>
    <submittedName>
        <fullName evidence="7">Beta-glycosidase</fullName>
    </submittedName>
</protein>
<dbReference type="GeneID" id="1441791"/>
<proteinExistence type="inferred from homology"/>
<dbReference type="InterPro" id="IPR033132">
    <property type="entry name" value="GH_1_N_CS"/>
</dbReference>
<dbReference type="RefSeq" id="WP_010916943.1">
    <property type="nucleotide sequence ID" value="NC_002689.2"/>
</dbReference>
<dbReference type="GO" id="GO:0008422">
    <property type="term" value="F:beta-glucosidase activity"/>
    <property type="evidence" value="ECO:0007669"/>
    <property type="project" value="TreeGrafter"/>
</dbReference>
<evidence type="ECO:0000256" key="4">
    <source>
        <dbReference type="PROSITE-ProRule" id="PRU10055"/>
    </source>
</evidence>